<feature type="domain" description="1,3-beta-glucan synthase component FKS1-like" evidence="2">
    <location>
        <begin position="2"/>
        <end position="80"/>
    </location>
</feature>
<organism evidence="3 4">
    <name type="scientific">Flemingia macrophylla</name>
    <dbReference type="NCBI Taxonomy" id="520843"/>
    <lineage>
        <taxon>Eukaryota</taxon>
        <taxon>Viridiplantae</taxon>
        <taxon>Streptophyta</taxon>
        <taxon>Embryophyta</taxon>
        <taxon>Tracheophyta</taxon>
        <taxon>Spermatophyta</taxon>
        <taxon>Magnoliopsida</taxon>
        <taxon>eudicotyledons</taxon>
        <taxon>Gunneridae</taxon>
        <taxon>Pentapetalae</taxon>
        <taxon>rosids</taxon>
        <taxon>fabids</taxon>
        <taxon>Fabales</taxon>
        <taxon>Fabaceae</taxon>
        <taxon>Papilionoideae</taxon>
        <taxon>50 kb inversion clade</taxon>
        <taxon>NPAAA clade</taxon>
        <taxon>indigoferoid/millettioid clade</taxon>
        <taxon>Phaseoleae</taxon>
        <taxon>Flemingia</taxon>
    </lineage>
</organism>
<dbReference type="PANTHER" id="PTHR12741:SF16">
    <property type="entry name" value="CALLOSE SYNTHASE 7"/>
    <property type="match status" value="1"/>
</dbReference>
<dbReference type="InterPro" id="IPR026899">
    <property type="entry name" value="FKS1-like_dom1"/>
</dbReference>
<dbReference type="Proteomes" id="UP001603857">
    <property type="component" value="Unassembled WGS sequence"/>
</dbReference>
<proteinExistence type="predicted"/>
<sequence>MCREVFQILDKNLTGSTCKVEGRDDEYFLREVISPIYRVVLKEAKRSNNGKASHSNWRNYDDLNEYFWSNKCFNLGWPLNVKADFFRDPDETQTVHRVCIYFLSLFFYILSFCYIIFNYQILLC</sequence>
<gene>
    <name evidence="3" type="ORF">Fmac_026894</name>
</gene>
<dbReference type="AlphaFoldDB" id="A0ABD1LG57"/>
<comment type="caution">
    <text evidence="3">The sequence shown here is derived from an EMBL/GenBank/DDBJ whole genome shotgun (WGS) entry which is preliminary data.</text>
</comment>
<dbReference type="EMBL" id="JBGMDY010000009">
    <property type="protein sequence ID" value="KAL2322515.1"/>
    <property type="molecule type" value="Genomic_DNA"/>
</dbReference>
<dbReference type="Pfam" id="PF14288">
    <property type="entry name" value="FKS1_dom1"/>
    <property type="match status" value="1"/>
</dbReference>
<reference evidence="3 4" key="1">
    <citation type="submission" date="2024-08" db="EMBL/GenBank/DDBJ databases">
        <title>Insights into the chromosomal genome structure of Flemingia macrophylla.</title>
        <authorList>
            <person name="Ding Y."/>
            <person name="Zhao Y."/>
            <person name="Bi W."/>
            <person name="Wu M."/>
            <person name="Zhao G."/>
            <person name="Gong Y."/>
            <person name="Li W."/>
            <person name="Zhang P."/>
        </authorList>
    </citation>
    <scope>NUCLEOTIDE SEQUENCE [LARGE SCALE GENOMIC DNA]</scope>
    <source>
        <strain evidence="3">DYQJB</strain>
        <tissue evidence="3">Leaf</tissue>
    </source>
</reference>
<keyword evidence="4" id="KW-1185">Reference proteome</keyword>
<dbReference type="PANTHER" id="PTHR12741">
    <property type="entry name" value="LYST-INTERACTING PROTEIN LIP5 DOPAMINE RESPONSIVE PROTEIN DRG-1"/>
    <property type="match status" value="1"/>
</dbReference>
<keyword evidence="1" id="KW-0812">Transmembrane</keyword>
<keyword evidence="1" id="KW-0472">Membrane</keyword>
<feature type="transmembrane region" description="Helical" evidence="1">
    <location>
        <begin position="98"/>
        <end position="117"/>
    </location>
</feature>
<evidence type="ECO:0000259" key="2">
    <source>
        <dbReference type="SMART" id="SM01205"/>
    </source>
</evidence>
<dbReference type="SMART" id="SM01205">
    <property type="entry name" value="FKS1_dom1"/>
    <property type="match status" value="1"/>
</dbReference>
<evidence type="ECO:0000256" key="1">
    <source>
        <dbReference type="SAM" id="Phobius"/>
    </source>
</evidence>
<accession>A0ABD1LG57</accession>
<protein>
    <recommendedName>
        <fullName evidence="2">1,3-beta-glucan synthase component FKS1-like domain-containing protein</fullName>
    </recommendedName>
</protein>
<name>A0ABD1LG57_9FABA</name>
<evidence type="ECO:0000313" key="3">
    <source>
        <dbReference type="EMBL" id="KAL2322515.1"/>
    </source>
</evidence>
<evidence type="ECO:0000313" key="4">
    <source>
        <dbReference type="Proteomes" id="UP001603857"/>
    </source>
</evidence>
<keyword evidence="1" id="KW-1133">Transmembrane helix</keyword>